<dbReference type="InterPro" id="IPR024111">
    <property type="entry name" value="PEX5/PEX5L"/>
</dbReference>
<keyword evidence="4" id="KW-0963">Cytoplasm</keyword>
<dbReference type="SMART" id="SM00028">
    <property type="entry name" value="TPR"/>
    <property type="match status" value="4"/>
</dbReference>
<evidence type="ECO:0000256" key="8">
    <source>
        <dbReference type="PROSITE-ProRule" id="PRU00339"/>
    </source>
</evidence>
<feature type="repeat" description="TPR" evidence="8">
    <location>
        <begin position="1528"/>
        <end position="1561"/>
    </location>
</feature>
<feature type="repeat" description="TPR" evidence="8">
    <location>
        <begin position="1665"/>
        <end position="1698"/>
    </location>
</feature>
<dbReference type="GO" id="GO:0016560">
    <property type="term" value="P:protein import into peroxisome matrix, docking"/>
    <property type="evidence" value="ECO:0007669"/>
    <property type="project" value="TreeGrafter"/>
</dbReference>
<sequence>MDVILNKLGNQSDLKHVEGLFDAIQKAKNVPAQSEAFERRRKCIECFILALGAFRPKLASIAFEGIQAGFSQNFQLKSDPFFELLLRDNAAASIAEPEGESLPEQLLSLFAHVHLWRDLPSTQCQCLSLLVQLISSAEIVIKLADALSALEICTRTFESADDSTSMLNSFVHNRLALGESESAEIGAAIDVAALLGELINKMGAAVGKRAETAGDGTFPPANGRGANQPLLLPLDAIFSVLSALEAPLIERHCPLLNRLKVVDQLLRLLSPMPLSFPAHSAASSFELLPLLEELWRCALLSPIVEKRSEALRLVKRICVHGQRFAELIRLSVVSGKNAFWLVLLECVEECCLCQEQRTAADSFRTLTTMARSGGGAAEEREIAEKRTERRRQKGALSNAFQMDKAATFFADSFVGLLRELECLDNSNSLDDSVQRFVVQICPQLNAILCPREEIGGGRNEKANLSSAESTPEDSNDEDGEVQEISRGQSRGSAVTEMELFEMVVQLVVTIDRDRQQQEGWLGEDIEAITACASANSIPREVNRRAIDGVHEVVKVLLQREWGLHQQVTISGWNSLLFSIFLQIVSAESICVPETCLQVGQVILSFVDQSHEIIGSGWSPLFSTIQQLIRTAVDVRTENKESESHNAPLVALVLDIFEKFLAIPKPAVLLAAFSEFVDALSLFLSLSMDDNSSTVFDQLFSLLERSEHILIDYLFNATIALPLAFVEVIDRKWDEQWQIMVEASKSEGEVDKDDYVHLLTDLGAFLNDQGMLEECPSTAEWVEGNSSEMERRMKDQIMTVNCPLAHFSLTSPPRAVVALDSFFLLQKLLNAILDKNGSFSGGASSQAVAFPLTASGVRSLKQLIGLLLPHQSVVQLLTLPTLSEDDEQFKHWRFTLQWHLLQLAVRLFPSSAVRLFAICVLYQMAARRLAPFVPVPFGSPRAFLCLCLSQQKAIICSQYALFPVRMLISQFFIHSTDFSSDRGKMRVSYRLGLNPSEVEERVDNVHQLANQLFQLEEPRQPKHLQGAGEGRREENESGATVGGAHLPSKFAYLFIFENGANESGESGESQKLSMGVEELVDSLLCQQLLVQLVSEQLDSMDASFPSVPSVHGPLLASLSATLAICEQFELRPGLKSLIQKLTGLSRSANLWQLSLATMQTLLRWHFRQAFSKGPEGNEWEMRHRRRMEFLLKRMICGKRGKEAQGGNVCQLRCKGTPGGKGGGRGAVQERANPFISSQMSIDSNKSVQSAMASRSLSVQEFEDEERKTRDDFFPRRKCLNECLIRRINAVDKILWSLFPKILLAQEYLEKIAQRTPAQNTFDMRQMMARLPVVVEQKEAGMETMMEESWEKAQQKGLALEWSDQFLLAEKFEQRLNGGEEARGEAPRDGFVSTWAKEFLDRYDSSSSPVATSNGQMLEEGEAAAMAQFWEREFLTHGGADERQAPGRETAFFDYESAWEAIHSKEAQEQYGFNREVRFGVEILMEKSFKNPFVGEHKPLERALATFHEGRVAESILHYEAAVRKEPDNVELWYSLGIALAENEDDPRAISALRNALKLDPCHKPSLLALSVSLANESYDHLALHELHKWICVHEKKELPKDNSQNTSLYRQYAQLEGAEFTKIEQHFLASINRDHNSDQAELQNALDYDRAVGCVRAALASHPEDPVLWNRLGATLANADRSAEAINAYKRALQLFPSYVRARYNLGIACTNLNSYRDAAAHFVTAIQLQNSPENAQIWSKLRSAMIRLVGEDEPSADCFAALERRELDGIVAFLQRKTLPNN</sequence>
<organism evidence="10 11">
    <name type="scientific">Globodera pallida</name>
    <name type="common">Potato cyst nematode worm</name>
    <name type="synonym">Heterodera pallida</name>
    <dbReference type="NCBI Taxonomy" id="36090"/>
    <lineage>
        <taxon>Eukaryota</taxon>
        <taxon>Metazoa</taxon>
        <taxon>Ecdysozoa</taxon>
        <taxon>Nematoda</taxon>
        <taxon>Chromadorea</taxon>
        <taxon>Rhabditida</taxon>
        <taxon>Tylenchina</taxon>
        <taxon>Tylenchomorpha</taxon>
        <taxon>Tylenchoidea</taxon>
        <taxon>Heteroderidae</taxon>
        <taxon>Heteroderinae</taxon>
        <taxon>Globodera</taxon>
    </lineage>
</organism>
<evidence type="ECO:0000256" key="9">
    <source>
        <dbReference type="SAM" id="MobiDB-lite"/>
    </source>
</evidence>
<dbReference type="PROSITE" id="PS50005">
    <property type="entry name" value="TPR"/>
    <property type="match status" value="2"/>
</dbReference>
<evidence type="ECO:0000256" key="6">
    <source>
        <dbReference type="ARBA" id="ARBA00022803"/>
    </source>
</evidence>
<comment type="similarity">
    <text evidence="3">Belongs to the peroxisomal targeting signal receptor family.</text>
</comment>
<evidence type="ECO:0000256" key="4">
    <source>
        <dbReference type="ARBA" id="ARBA00022490"/>
    </source>
</evidence>
<reference evidence="10" key="2">
    <citation type="submission" date="2014-05" db="EMBL/GenBank/DDBJ databases">
        <title>The genome and life-stage specific transcriptomes of Globodera pallida elucidate key aspects of plant parasitism by a cyst nematode.</title>
        <authorList>
            <person name="Cotton J.A."/>
            <person name="Lilley C.J."/>
            <person name="Jones L.M."/>
            <person name="Kikuchi T."/>
            <person name="Reid A.J."/>
            <person name="Thorpe P."/>
            <person name="Tsai I.J."/>
            <person name="Beasley H."/>
            <person name="Blok V."/>
            <person name="Cock P.J.A."/>
            <person name="Van den Akker S.E."/>
            <person name="Holroyd N."/>
            <person name="Hunt M."/>
            <person name="Mantelin S."/>
            <person name="Naghra H."/>
            <person name="Pain A."/>
            <person name="Palomares-Rius J.E."/>
            <person name="Zarowiecki M."/>
            <person name="Berriman M."/>
            <person name="Jones J.T."/>
            <person name="Urwin P.E."/>
        </authorList>
    </citation>
    <scope>NUCLEOTIDE SEQUENCE [LARGE SCALE GENOMIC DNA]</scope>
    <source>
        <strain evidence="10">Lindley</strain>
    </source>
</reference>
<feature type="region of interest" description="Disordered" evidence="9">
    <location>
        <begin position="1018"/>
        <end position="1042"/>
    </location>
</feature>
<comment type="subcellular location">
    <subcellularLocation>
        <location evidence="2">Cytoplasm</location>
    </subcellularLocation>
    <subcellularLocation>
        <location evidence="1">Peroxisome</location>
    </subcellularLocation>
</comment>
<keyword evidence="10" id="KW-1185">Reference proteome</keyword>
<keyword evidence="6 8" id="KW-0802">TPR repeat</keyword>
<evidence type="ECO:0000256" key="7">
    <source>
        <dbReference type="ARBA" id="ARBA00023140"/>
    </source>
</evidence>
<dbReference type="GO" id="GO:0005052">
    <property type="term" value="F:peroxisome matrix targeting signal-1 binding"/>
    <property type="evidence" value="ECO:0007669"/>
    <property type="project" value="TreeGrafter"/>
</dbReference>
<dbReference type="Proteomes" id="UP000050741">
    <property type="component" value="Unassembled WGS sequence"/>
</dbReference>
<dbReference type="WBParaSite" id="GPLIN_000844900">
    <property type="protein sequence ID" value="GPLIN_000844900"/>
    <property type="gene ID" value="GPLIN_000844900"/>
</dbReference>
<reference evidence="10" key="1">
    <citation type="submission" date="2013-12" db="EMBL/GenBank/DDBJ databases">
        <authorList>
            <person name="Aslett M."/>
        </authorList>
    </citation>
    <scope>NUCLEOTIDE SEQUENCE [LARGE SCALE GENOMIC DNA]</scope>
    <source>
        <strain evidence="10">Lindley</strain>
    </source>
</reference>
<evidence type="ECO:0000256" key="1">
    <source>
        <dbReference type="ARBA" id="ARBA00004275"/>
    </source>
</evidence>
<evidence type="ECO:0000256" key="5">
    <source>
        <dbReference type="ARBA" id="ARBA00022737"/>
    </source>
</evidence>
<evidence type="ECO:0000256" key="3">
    <source>
        <dbReference type="ARBA" id="ARBA00005348"/>
    </source>
</evidence>
<keyword evidence="7" id="KW-0576">Peroxisome</keyword>
<feature type="compositionally biased region" description="Acidic residues" evidence="9">
    <location>
        <begin position="470"/>
        <end position="481"/>
    </location>
</feature>
<protein>
    <submittedName>
        <fullName evidence="11">TPR_REGION domain-containing protein</fullName>
    </submittedName>
</protein>
<dbReference type="PANTHER" id="PTHR10130:SF0">
    <property type="entry name" value="GH08708P"/>
    <property type="match status" value="1"/>
</dbReference>
<dbReference type="InterPro" id="IPR011990">
    <property type="entry name" value="TPR-like_helical_dom_sf"/>
</dbReference>
<dbReference type="GO" id="GO:0005829">
    <property type="term" value="C:cytosol"/>
    <property type="evidence" value="ECO:0007669"/>
    <property type="project" value="TreeGrafter"/>
</dbReference>
<accession>A0A183C6F3</accession>
<keyword evidence="5" id="KW-0677">Repeat</keyword>
<dbReference type="Pfam" id="PF13432">
    <property type="entry name" value="TPR_16"/>
    <property type="match status" value="2"/>
</dbReference>
<dbReference type="PANTHER" id="PTHR10130">
    <property type="entry name" value="PEROXISOMAL TARGETING SIGNAL 1 RECEPTOR PEX5"/>
    <property type="match status" value="1"/>
</dbReference>
<name>A0A183C6F3_GLOPA</name>
<dbReference type="GO" id="GO:0005778">
    <property type="term" value="C:peroxisomal membrane"/>
    <property type="evidence" value="ECO:0007669"/>
    <property type="project" value="TreeGrafter"/>
</dbReference>
<evidence type="ECO:0000256" key="2">
    <source>
        <dbReference type="ARBA" id="ARBA00004496"/>
    </source>
</evidence>
<evidence type="ECO:0000313" key="10">
    <source>
        <dbReference type="Proteomes" id="UP000050741"/>
    </source>
</evidence>
<dbReference type="Gene3D" id="1.25.40.10">
    <property type="entry name" value="Tetratricopeptide repeat domain"/>
    <property type="match status" value="1"/>
</dbReference>
<proteinExistence type="inferred from homology"/>
<reference evidence="11" key="3">
    <citation type="submission" date="2016-06" db="UniProtKB">
        <authorList>
            <consortium name="WormBaseParasite"/>
        </authorList>
    </citation>
    <scope>IDENTIFICATION</scope>
</reference>
<dbReference type="SUPFAM" id="SSF48452">
    <property type="entry name" value="TPR-like"/>
    <property type="match status" value="1"/>
</dbReference>
<feature type="region of interest" description="Disordered" evidence="9">
    <location>
        <begin position="458"/>
        <end position="490"/>
    </location>
</feature>
<dbReference type="InterPro" id="IPR019734">
    <property type="entry name" value="TPR_rpt"/>
</dbReference>
<evidence type="ECO:0000313" key="11">
    <source>
        <dbReference type="WBParaSite" id="GPLIN_000844900"/>
    </source>
</evidence>